<evidence type="ECO:0000313" key="5">
    <source>
        <dbReference type="EMBL" id="PTD96961.1"/>
    </source>
</evidence>
<dbReference type="SUPFAM" id="SSF51658">
    <property type="entry name" value="Xylose isomerase-like"/>
    <property type="match status" value="1"/>
</dbReference>
<dbReference type="InterPro" id="IPR013022">
    <property type="entry name" value="Xyl_isomerase-like_TIM-brl"/>
</dbReference>
<gene>
    <name evidence="5" type="primary">hyi</name>
    <name evidence="5" type="ORF">C8261_06035</name>
</gene>
<dbReference type="Pfam" id="PF01261">
    <property type="entry name" value="AP_endonuc_2"/>
    <property type="match status" value="1"/>
</dbReference>
<evidence type="ECO:0000256" key="2">
    <source>
        <dbReference type="PIRNR" id="PIRNR006241"/>
    </source>
</evidence>
<dbReference type="PIRSF" id="PIRSF006241">
    <property type="entry name" value="HyI"/>
    <property type="match status" value="1"/>
</dbReference>
<comment type="similarity">
    <text evidence="2">Belongs to the hyi family.</text>
</comment>
<dbReference type="FunFam" id="3.20.20.150:FF:000007">
    <property type="entry name" value="Hydroxypyruvate isomerase"/>
    <property type="match status" value="1"/>
</dbReference>
<dbReference type="InterPro" id="IPR050417">
    <property type="entry name" value="Sugar_Epim/Isomerase"/>
</dbReference>
<reference evidence="5 6" key="1">
    <citation type="submission" date="2018-03" db="EMBL/GenBank/DDBJ databases">
        <authorList>
            <person name="Keele B.F."/>
        </authorList>
    </citation>
    <scope>NUCLEOTIDE SEQUENCE [LARGE SCALE GENOMIC DNA]</scope>
    <source>
        <strain evidence="5 6">D20</strain>
    </source>
</reference>
<protein>
    <submittedName>
        <fullName evidence="5">Hydroxypyruvate isomerase</fullName>
    </submittedName>
</protein>
<evidence type="ECO:0000313" key="6">
    <source>
        <dbReference type="Proteomes" id="UP000241193"/>
    </source>
</evidence>
<feature type="active site" description="Proton donor/acceptor" evidence="3">
    <location>
        <position position="143"/>
    </location>
</feature>
<organism evidence="5 6">
    <name type="scientific">Pseudothauera lacus</name>
    <dbReference type="NCBI Taxonomy" id="2136175"/>
    <lineage>
        <taxon>Bacteria</taxon>
        <taxon>Pseudomonadati</taxon>
        <taxon>Pseudomonadota</taxon>
        <taxon>Betaproteobacteria</taxon>
        <taxon>Rhodocyclales</taxon>
        <taxon>Zoogloeaceae</taxon>
        <taxon>Pseudothauera</taxon>
    </lineage>
</organism>
<dbReference type="Gene3D" id="3.20.20.150">
    <property type="entry name" value="Divalent-metal-dependent TIM barrel enzymes"/>
    <property type="match status" value="1"/>
</dbReference>
<keyword evidence="6" id="KW-1185">Reference proteome</keyword>
<reference evidence="5 6" key="2">
    <citation type="submission" date="2018-04" db="EMBL/GenBank/DDBJ databases">
        <title>Thauera lacus sp. nov., isolated from an saline lake in Inner Mongolia, China.</title>
        <authorList>
            <person name="Liang Q.-Y."/>
        </authorList>
    </citation>
    <scope>NUCLEOTIDE SEQUENCE [LARGE SCALE GENOMIC DNA]</scope>
    <source>
        <strain evidence="5 6">D20</strain>
    </source>
</reference>
<dbReference type="GO" id="GO:0046487">
    <property type="term" value="P:glyoxylate metabolic process"/>
    <property type="evidence" value="ECO:0007669"/>
    <property type="project" value="TreeGrafter"/>
</dbReference>
<name>A0A2T4IGS4_9RHOO</name>
<feature type="domain" description="Xylose isomerase-like TIM barrel" evidence="4">
    <location>
        <begin position="21"/>
        <end position="256"/>
    </location>
</feature>
<evidence type="ECO:0000256" key="1">
    <source>
        <dbReference type="ARBA" id="ARBA00023235"/>
    </source>
</evidence>
<dbReference type="PANTHER" id="PTHR43489">
    <property type="entry name" value="ISOMERASE"/>
    <property type="match status" value="1"/>
</dbReference>
<dbReference type="GO" id="GO:0008903">
    <property type="term" value="F:hydroxypyruvate isomerase activity"/>
    <property type="evidence" value="ECO:0007669"/>
    <property type="project" value="TreeGrafter"/>
</dbReference>
<dbReference type="PANTHER" id="PTHR43489:SF6">
    <property type="entry name" value="HYDROXYPYRUVATE ISOMERASE-RELATED"/>
    <property type="match status" value="1"/>
</dbReference>
<keyword evidence="5" id="KW-0670">Pyruvate</keyword>
<sequence length="257" mass="27691">MPRFSANLSMLFTERPFLERFEAAARAGFAAVECQFPYDWPADEVARAARGAGVEVVLFNFPAGDWAAGERGLGCLPGREDEFRAGVARALEYAAALGCTRLNCLAGVAPPAADAAALRATLIGNLRHAVDACAPRGIDVLVEAINTRDVPGFFVDRCTLAAELVAAAARDRLFIQYDIYHAQVMEGDLARSIARLLPHIGHIQFADNPGRGEPGSGEINFPWLFAELDRLGYAGWVGAEYRPRGADTESGLGWLRA</sequence>
<evidence type="ECO:0000259" key="4">
    <source>
        <dbReference type="Pfam" id="PF01261"/>
    </source>
</evidence>
<comment type="caution">
    <text evidence="5">The sequence shown here is derived from an EMBL/GenBank/DDBJ whole genome shotgun (WGS) entry which is preliminary data.</text>
</comment>
<dbReference type="InterPro" id="IPR017643">
    <property type="entry name" value="Hydroxypyruvate_isomerase"/>
</dbReference>
<dbReference type="InterPro" id="IPR026040">
    <property type="entry name" value="HyI-like"/>
</dbReference>
<feature type="active site" description="Proton donor/acceptor" evidence="3">
    <location>
        <position position="240"/>
    </location>
</feature>
<dbReference type="NCBIfam" id="NF043033">
    <property type="entry name" value="OxoTetrIsom"/>
    <property type="match status" value="1"/>
</dbReference>
<dbReference type="AlphaFoldDB" id="A0A2T4IGS4"/>
<dbReference type="NCBIfam" id="TIGR03234">
    <property type="entry name" value="OH-pyruv-isom"/>
    <property type="match status" value="1"/>
</dbReference>
<dbReference type="EMBL" id="PZKC01000004">
    <property type="protein sequence ID" value="PTD96961.1"/>
    <property type="molecule type" value="Genomic_DNA"/>
</dbReference>
<dbReference type="Proteomes" id="UP000241193">
    <property type="component" value="Unassembled WGS sequence"/>
</dbReference>
<dbReference type="InterPro" id="IPR053398">
    <property type="entry name" value="HPT_OtnI_isomerases"/>
</dbReference>
<dbReference type="OrthoDB" id="9786584at2"/>
<keyword evidence="1 2" id="KW-0413">Isomerase</keyword>
<proteinExistence type="inferred from homology"/>
<accession>A0A2T4IGS4</accession>
<evidence type="ECO:0000256" key="3">
    <source>
        <dbReference type="PIRSR" id="PIRSR006241-50"/>
    </source>
</evidence>
<dbReference type="RefSeq" id="WP_107492770.1">
    <property type="nucleotide sequence ID" value="NZ_PZKC01000004.1"/>
</dbReference>
<dbReference type="InterPro" id="IPR036237">
    <property type="entry name" value="Xyl_isomerase-like_sf"/>
</dbReference>